<dbReference type="KEGG" id="fsy:FsymDg_4419"/>
<dbReference type="EMBL" id="CP002801">
    <property type="protein sequence ID" value="AEH11669.1"/>
    <property type="molecule type" value="Genomic_DNA"/>
</dbReference>
<gene>
    <name evidence="2" type="ordered locus">FsymDg_4419</name>
</gene>
<dbReference type="STRING" id="656024.FsymDg_4419"/>
<evidence type="ECO:0000313" key="2">
    <source>
        <dbReference type="EMBL" id="AEH11669.1"/>
    </source>
</evidence>
<organism evidence="2 3">
    <name type="scientific">Candidatus Protofrankia datiscae</name>
    <dbReference type="NCBI Taxonomy" id="2716812"/>
    <lineage>
        <taxon>Bacteria</taxon>
        <taxon>Bacillati</taxon>
        <taxon>Actinomycetota</taxon>
        <taxon>Actinomycetes</taxon>
        <taxon>Frankiales</taxon>
        <taxon>Frankiaceae</taxon>
        <taxon>Protofrankia</taxon>
    </lineage>
</organism>
<dbReference type="AlphaFoldDB" id="F8AZD6"/>
<name>F8AZD6_9ACTN</name>
<keyword evidence="3" id="KW-1185">Reference proteome</keyword>
<evidence type="ECO:0000313" key="3">
    <source>
        <dbReference type="Proteomes" id="UP000001549"/>
    </source>
</evidence>
<feature type="region of interest" description="Disordered" evidence="1">
    <location>
        <begin position="1"/>
        <end position="22"/>
    </location>
</feature>
<evidence type="ECO:0000256" key="1">
    <source>
        <dbReference type="SAM" id="MobiDB-lite"/>
    </source>
</evidence>
<dbReference type="RefSeq" id="WP_013875516.1">
    <property type="nucleotide sequence ID" value="NC_015656.1"/>
</dbReference>
<sequence>MPTDRPGASARLDASGQSGPPGAVAVERLTAAVRPGGDAMFVLYGLGMDDVPVGRDYQERDTEEAPWETPRAGGFERIAFCSARDPRYFRDVDPADQTRHIRSGHICPGPIRPIHENPASTKTPAVPATAVPATAGPATARPATAGPATGSDQCGGMRYFSGPLFLGEWARGGMGRHPRGSGARATGA</sequence>
<dbReference type="HOGENOM" id="CLU_1439168_0_0_11"/>
<accession>F8AZD6</accession>
<protein>
    <submittedName>
        <fullName evidence="2">Putative sporulation protein</fullName>
    </submittedName>
</protein>
<dbReference type="Proteomes" id="UP000001549">
    <property type="component" value="Chromosome"/>
</dbReference>
<reference evidence="2 3" key="1">
    <citation type="submission" date="2011-05" db="EMBL/GenBank/DDBJ databases">
        <title>Complete sequence of chromosome of Frankia symbiont of Datisca glomerata.</title>
        <authorList>
            <consortium name="US DOE Joint Genome Institute"/>
            <person name="Lucas S."/>
            <person name="Han J."/>
            <person name="Lapidus A."/>
            <person name="Cheng J.-F."/>
            <person name="Goodwin L."/>
            <person name="Pitluck S."/>
            <person name="Peters L."/>
            <person name="Mikhailova N."/>
            <person name="Chertkov O."/>
            <person name="Teshima H."/>
            <person name="Han C."/>
            <person name="Tapia R."/>
            <person name="Land M."/>
            <person name="Hauser L."/>
            <person name="Kyrpides N."/>
            <person name="Ivanova N."/>
            <person name="Pagani I."/>
            <person name="Berry A."/>
            <person name="Pawlowski K."/>
            <person name="Persson T."/>
            <person name="Vanden Heuvel B."/>
            <person name="Benson D."/>
            <person name="Woyke T."/>
        </authorList>
    </citation>
    <scope>NUCLEOTIDE SEQUENCE [LARGE SCALE GENOMIC DNA]</scope>
    <source>
        <strain evidence="3">4085684</strain>
    </source>
</reference>
<proteinExistence type="predicted"/>